<feature type="signal peptide" evidence="7">
    <location>
        <begin position="1"/>
        <end position="25"/>
    </location>
</feature>
<evidence type="ECO:0000256" key="3">
    <source>
        <dbReference type="ARBA" id="ARBA00022801"/>
    </source>
</evidence>
<dbReference type="EMBL" id="MAVT02000096">
    <property type="protein sequence ID" value="POS79679.1"/>
    <property type="molecule type" value="Genomic_DNA"/>
</dbReference>
<feature type="active site" description="Charge relay system" evidence="5">
    <location>
        <position position="227"/>
    </location>
</feature>
<dbReference type="SUPFAM" id="SSF49265">
    <property type="entry name" value="Fibronectin type III"/>
    <property type="match status" value="1"/>
</dbReference>
<dbReference type="PROSITE" id="PS50853">
    <property type="entry name" value="FN3"/>
    <property type="match status" value="1"/>
</dbReference>
<feature type="chain" id="PRO_5015176392" description="Fibronectin type-III domain-containing protein" evidence="7">
    <location>
        <begin position="26"/>
        <end position="1072"/>
    </location>
</feature>
<evidence type="ECO:0000256" key="4">
    <source>
        <dbReference type="ARBA" id="ARBA00022825"/>
    </source>
</evidence>
<name>A0A2P5IAZ1_DIAHE</name>
<evidence type="ECO:0000313" key="10">
    <source>
        <dbReference type="Proteomes" id="UP000094444"/>
    </source>
</evidence>
<keyword evidence="2 5" id="KW-0645">Protease</keyword>
<dbReference type="Proteomes" id="UP000094444">
    <property type="component" value="Unassembled WGS sequence"/>
</dbReference>
<feature type="active site" description="Charge relay system" evidence="5">
    <location>
        <position position="188"/>
    </location>
</feature>
<feature type="active site" description="Charge relay system" evidence="5">
    <location>
        <position position="396"/>
    </location>
</feature>
<dbReference type="Pfam" id="PF00082">
    <property type="entry name" value="Peptidase_S8"/>
    <property type="match status" value="1"/>
</dbReference>
<dbReference type="InterPro" id="IPR015500">
    <property type="entry name" value="Peptidase_S8_subtilisin-rel"/>
</dbReference>
<dbReference type="PROSITE" id="PS00137">
    <property type="entry name" value="SUBTILASE_HIS"/>
    <property type="match status" value="1"/>
</dbReference>
<dbReference type="InterPro" id="IPR036116">
    <property type="entry name" value="FN3_sf"/>
</dbReference>
<sequence>MMQFGAVLLLLAGLFLRLAASESSAEFVQRHQEARSADGLAPLYGLEARSRFPDVYIVSFHDGYTQQQHFSSIGMDLSDSPWFQSFSYGYRAKLDENILNSHVRMDPGVLFVDTDGPLEPIRPVQSLDNDFVDAELQKRYAMDVDTNQAPYGLQMTSSLQKLQTPVEDDGQYQYVQGAGRGVNVYALDSGIRTSHVLFGGRATHMGGGSSTDKSRYTDEINDGIDGHGTHIAGTIGARKYGVAPHANLISVKVLGNGSSHSRVGQAFIDVAAEHRANKERDHSGAPWAFRGSVINVSLGWYREEQRENVHRHLVAAVEEGIPVFVSAGNNRQDLDKIGFYPCSYPETVCVGAVDNNYTFTDYSNYGKIVEYLGPGTLVLSLWSRNDEDLMWLSGTSQACPHAAGAAAIFASWQGLINNQAPDYVKTNSLENIISGVPDGTGTRLINTGIQSSRKWWWEPFRYAGRYPASNHNGFVVPDRELNDLVAPTGEISVASATPLSGIDIGSYTSMQTITVPEVTGLTTETGVATWEPSVVEETPSISVPTETATPAPPAGGETGQQIALVLNMSLHADLDVDGWERLIGYDSNKISVLLADIPNGDFRSADGDWKKLINAGNSSGKYIIGYVDTGYLGASEQLSATRLGSIDLADWAAQIENDVDLWYRLYGGEHGLGGIFFDRALNDCGPDNIYSEMYAYINAYTKRRYPGAFTVLNTGPGASKCLEDTMDTLVTFTDTYDTYTASYRPLDWTPADPRKVWHIIHGVPASDVESVVRLAEQRGAGLVQVTSDILDQPYASDTIPDDVYMQSFMEAVQGGTAPVADAPTPADGPAAEVPGSLVVDSWDYTSVSLSWEPSANAFGYNVYLYDTQVLSLPSYITYATVGDIPSNTSDLSFSIRAIGGGNIESSSSESVSASTLVLPVGRPILNLKAEPQDGFTTYSADVLVPYSSLTVFVTYSNPNGTCDLEDFTSWPICYDTSRCYCGVAMVQGDNFYLYNGTTSHTTGGGLPWAWALEGAVAVTRVGYTYSWVAPIGTSTMDTTSFIIQAQGHGHAAYAFSPCPEGREWSEPDIFCA</sequence>
<proteinExistence type="inferred from homology"/>
<dbReference type="InterPro" id="IPR036852">
    <property type="entry name" value="Peptidase_S8/S53_dom_sf"/>
</dbReference>
<accession>A0A2P5IAZ1</accession>
<dbReference type="InterPro" id="IPR050131">
    <property type="entry name" value="Peptidase_S8_subtilisin-like"/>
</dbReference>
<dbReference type="AlphaFoldDB" id="A0A2P5IAZ1"/>
<dbReference type="InParanoid" id="A0A2P5IAZ1"/>
<evidence type="ECO:0000259" key="8">
    <source>
        <dbReference type="PROSITE" id="PS50853"/>
    </source>
</evidence>
<dbReference type="InterPro" id="IPR023828">
    <property type="entry name" value="Peptidase_S8_Ser-AS"/>
</dbReference>
<dbReference type="PRINTS" id="PR00723">
    <property type="entry name" value="SUBTILISIN"/>
</dbReference>
<evidence type="ECO:0000256" key="6">
    <source>
        <dbReference type="SAM" id="MobiDB-lite"/>
    </source>
</evidence>
<dbReference type="PANTHER" id="PTHR43806">
    <property type="entry name" value="PEPTIDASE S8"/>
    <property type="match status" value="1"/>
</dbReference>
<dbReference type="GO" id="GO:0006508">
    <property type="term" value="P:proteolysis"/>
    <property type="evidence" value="ECO:0007669"/>
    <property type="project" value="UniProtKB-KW"/>
</dbReference>
<reference evidence="9" key="1">
    <citation type="submission" date="2017-09" db="EMBL/GenBank/DDBJ databases">
        <title>Polyketide synthases of a Diaporthe helianthi virulent isolate.</title>
        <authorList>
            <person name="Baroncelli R."/>
        </authorList>
    </citation>
    <scope>NUCLEOTIDE SEQUENCE [LARGE SCALE GENOMIC DNA]</scope>
    <source>
        <strain evidence="9">7/96</strain>
    </source>
</reference>
<keyword evidence="3 5" id="KW-0378">Hydrolase</keyword>
<feature type="region of interest" description="Disordered" evidence="6">
    <location>
        <begin position="535"/>
        <end position="555"/>
    </location>
</feature>
<dbReference type="InterPro" id="IPR021986">
    <property type="entry name" value="Spherulin4"/>
</dbReference>
<keyword evidence="7" id="KW-0732">Signal</keyword>
<evidence type="ECO:0000256" key="1">
    <source>
        <dbReference type="ARBA" id="ARBA00011073"/>
    </source>
</evidence>
<dbReference type="PANTHER" id="PTHR43806:SF66">
    <property type="entry name" value="SERIN ENDOPEPTIDASE"/>
    <property type="match status" value="1"/>
</dbReference>
<dbReference type="InterPro" id="IPR013783">
    <property type="entry name" value="Ig-like_fold"/>
</dbReference>
<evidence type="ECO:0000256" key="5">
    <source>
        <dbReference type="PROSITE-ProRule" id="PRU01240"/>
    </source>
</evidence>
<comment type="caution">
    <text evidence="9">The sequence shown here is derived from an EMBL/GenBank/DDBJ whole genome shotgun (WGS) entry which is preliminary data.</text>
</comment>
<dbReference type="PROSITE" id="PS51892">
    <property type="entry name" value="SUBTILASE"/>
    <property type="match status" value="1"/>
</dbReference>
<dbReference type="SUPFAM" id="SSF52743">
    <property type="entry name" value="Subtilisin-like"/>
    <property type="match status" value="1"/>
</dbReference>
<dbReference type="InterPro" id="IPR022398">
    <property type="entry name" value="Peptidase_S8_His-AS"/>
</dbReference>
<evidence type="ECO:0000256" key="2">
    <source>
        <dbReference type="ARBA" id="ARBA00022670"/>
    </source>
</evidence>
<feature type="domain" description="Fibronectin type-III" evidence="8">
    <location>
        <begin position="833"/>
        <end position="918"/>
    </location>
</feature>
<dbReference type="STRING" id="158607.A0A2P5IAZ1"/>
<dbReference type="Gene3D" id="3.40.50.200">
    <property type="entry name" value="Peptidase S8/S53 domain"/>
    <property type="match status" value="1"/>
</dbReference>
<gene>
    <name evidence="9" type="ORF">DHEL01_v201937</name>
</gene>
<comment type="similarity">
    <text evidence="1 5">Belongs to the peptidase S8 family.</text>
</comment>
<dbReference type="InterPro" id="IPR000209">
    <property type="entry name" value="Peptidase_S8/S53_dom"/>
</dbReference>
<organism evidence="9 10">
    <name type="scientific">Diaporthe helianthi</name>
    <dbReference type="NCBI Taxonomy" id="158607"/>
    <lineage>
        <taxon>Eukaryota</taxon>
        <taxon>Fungi</taxon>
        <taxon>Dikarya</taxon>
        <taxon>Ascomycota</taxon>
        <taxon>Pezizomycotina</taxon>
        <taxon>Sordariomycetes</taxon>
        <taxon>Sordariomycetidae</taxon>
        <taxon>Diaporthales</taxon>
        <taxon>Diaporthaceae</taxon>
        <taxon>Diaporthe</taxon>
    </lineage>
</organism>
<keyword evidence="10" id="KW-1185">Reference proteome</keyword>
<dbReference type="OrthoDB" id="1896086at2759"/>
<evidence type="ECO:0000256" key="7">
    <source>
        <dbReference type="SAM" id="SignalP"/>
    </source>
</evidence>
<dbReference type="Pfam" id="PF12138">
    <property type="entry name" value="Spherulin4"/>
    <property type="match status" value="1"/>
</dbReference>
<keyword evidence="4 5" id="KW-0720">Serine protease</keyword>
<dbReference type="Gene3D" id="2.60.40.10">
    <property type="entry name" value="Immunoglobulins"/>
    <property type="match status" value="1"/>
</dbReference>
<protein>
    <recommendedName>
        <fullName evidence="8">Fibronectin type-III domain-containing protein</fullName>
    </recommendedName>
</protein>
<dbReference type="GO" id="GO:0004252">
    <property type="term" value="F:serine-type endopeptidase activity"/>
    <property type="evidence" value="ECO:0007669"/>
    <property type="project" value="UniProtKB-UniRule"/>
</dbReference>
<dbReference type="InterPro" id="IPR003961">
    <property type="entry name" value="FN3_dom"/>
</dbReference>
<evidence type="ECO:0000313" key="9">
    <source>
        <dbReference type="EMBL" id="POS79679.1"/>
    </source>
</evidence>
<dbReference type="PROSITE" id="PS00138">
    <property type="entry name" value="SUBTILASE_SER"/>
    <property type="match status" value="1"/>
</dbReference>